<dbReference type="GO" id="GO:0046933">
    <property type="term" value="F:proton-transporting ATP synthase activity, rotational mechanism"/>
    <property type="evidence" value="ECO:0007669"/>
    <property type="project" value="TreeGrafter"/>
</dbReference>
<feature type="transmembrane region" description="Helical" evidence="12">
    <location>
        <begin position="88"/>
        <end position="109"/>
    </location>
</feature>
<reference evidence="13" key="2">
    <citation type="journal article" date="2004" name="Mol. Phylogenet. Evol.">
        <title>Phylogenetic relationships among Opisthobranchia (Mollusca: Gastropoda) based on mitochondrial cox 1, trnV, and rrnL genes.</title>
        <authorList>
            <person name="Grande C."/>
            <person name="Templado J."/>
            <person name="Cervera J.L."/>
            <person name="Zardoya R."/>
        </authorList>
    </citation>
    <scope>NUCLEOTIDE SEQUENCE</scope>
</reference>
<keyword evidence="7 12" id="KW-1133">Transmembrane helix</keyword>
<keyword evidence="6" id="KW-0375">Hydrogen ion transport</keyword>
<evidence type="ECO:0000256" key="1">
    <source>
        <dbReference type="ARBA" id="ARBA00004141"/>
    </source>
</evidence>
<dbReference type="GO" id="GO:0005743">
    <property type="term" value="C:mitochondrial inner membrane"/>
    <property type="evidence" value="ECO:0007669"/>
    <property type="project" value="UniProtKB-SubCell"/>
</dbReference>
<evidence type="ECO:0000256" key="2">
    <source>
        <dbReference type="ARBA" id="ARBA00006810"/>
    </source>
</evidence>
<dbReference type="GO" id="GO:0045259">
    <property type="term" value="C:proton-transporting ATP synthase complex"/>
    <property type="evidence" value="ECO:0007669"/>
    <property type="project" value="UniProtKB-KW"/>
</dbReference>
<dbReference type="RefSeq" id="YP_002727982.1">
    <property type="nucleotide sequence ID" value="NC_012435.1"/>
</dbReference>
<dbReference type="InterPro" id="IPR035908">
    <property type="entry name" value="F0_ATP_A_sf"/>
</dbReference>
<evidence type="ECO:0000256" key="9">
    <source>
        <dbReference type="ARBA" id="ARBA00023136"/>
    </source>
</evidence>
<dbReference type="PRINTS" id="PR00123">
    <property type="entry name" value="ATPASEA"/>
</dbReference>
<evidence type="ECO:0000256" key="12">
    <source>
        <dbReference type="SAM" id="Phobius"/>
    </source>
</evidence>
<evidence type="ECO:0000313" key="13">
    <source>
        <dbReference type="EMBL" id="ACE62850.1"/>
    </source>
</evidence>
<dbReference type="GeneID" id="7670302"/>
<dbReference type="EMBL" id="AY345054">
    <property type="protein sequence ID" value="ACE62850.1"/>
    <property type="molecule type" value="Genomic_DNA"/>
</dbReference>
<feature type="transmembrane region" description="Helical" evidence="12">
    <location>
        <begin position="187"/>
        <end position="208"/>
    </location>
</feature>
<dbReference type="InterPro" id="IPR023011">
    <property type="entry name" value="ATP_synth_F0_asu_AS"/>
</dbReference>
<evidence type="ECO:0000256" key="6">
    <source>
        <dbReference type="ARBA" id="ARBA00022781"/>
    </source>
</evidence>
<name>B3DFG3_9GAST</name>
<proteinExistence type="inferred from homology"/>
<keyword evidence="13" id="KW-0496">Mitochondrion</keyword>
<dbReference type="AlphaFoldDB" id="B3DFG3"/>
<dbReference type="CTD" id="4508"/>
<dbReference type="PANTHER" id="PTHR11410">
    <property type="entry name" value="ATP SYNTHASE SUBUNIT A"/>
    <property type="match status" value="1"/>
</dbReference>
<feature type="transmembrane region" description="Helical" evidence="12">
    <location>
        <begin position="121"/>
        <end position="144"/>
    </location>
</feature>
<dbReference type="PROSITE" id="PS00449">
    <property type="entry name" value="ATPASE_A"/>
    <property type="match status" value="1"/>
</dbReference>
<dbReference type="InterPro" id="IPR000568">
    <property type="entry name" value="ATP_synth_F0_asu"/>
</dbReference>
<keyword evidence="9 12" id="KW-0472">Membrane</keyword>
<evidence type="ECO:0000256" key="11">
    <source>
        <dbReference type="RuleBase" id="RU004450"/>
    </source>
</evidence>
<sequence length="213" mass="23298">MHTDLFSSLDGCNSVWSWAVLMLFLFVFSNKAWKLQASTVFFSKVSAFSGKNDNLNPMNLMTLSLMLMLILLNLSGLLPFVYSFTSSLWFASSLGLALWGFLIVSGWVYSPKKSSAHLAPAGAPAVLIPFLVLIETVSLLIRPLTLTIRLVANISAGHIVLGLVANVLCSSGLLGLSLLLPISVGYFMFEVFVSFIQAYIFTLLIGLYSHEHP</sequence>
<keyword evidence="3" id="KW-0813">Transport</keyword>
<keyword evidence="8" id="KW-0406">Ion transport</keyword>
<evidence type="ECO:0000256" key="8">
    <source>
        <dbReference type="ARBA" id="ARBA00023065"/>
    </source>
</evidence>
<reference evidence="13" key="1">
    <citation type="journal article" date="2004" name="Mol. Biol. Evol.">
        <title>Molecular phylogeny of euthyneura (mollusca: gastropoda).</title>
        <authorList>
            <person name="Grande C."/>
            <person name="Templado J."/>
            <person name="Cervera J.L."/>
            <person name="Zardoya R."/>
        </authorList>
    </citation>
    <scope>NUCLEOTIDE SEQUENCE</scope>
</reference>
<keyword evidence="5 12" id="KW-0812">Transmembrane</keyword>
<feature type="transmembrane region" description="Helical" evidence="12">
    <location>
        <begin position="15"/>
        <end position="33"/>
    </location>
</feature>
<accession>B3DFG3</accession>
<evidence type="ECO:0000256" key="7">
    <source>
        <dbReference type="ARBA" id="ARBA00022989"/>
    </source>
</evidence>
<dbReference type="NCBIfam" id="TIGR01131">
    <property type="entry name" value="ATP_synt_6_or_A"/>
    <property type="match status" value="1"/>
</dbReference>
<dbReference type="InterPro" id="IPR045083">
    <property type="entry name" value="ATP_synth_F0_asu_bact/mt"/>
</dbReference>
<dbReference type="Pfam" id="PF00119">
    <property type="entry name" value="ATP-synt_A"/>
    <property type="match status" value="1"/>
</dbReference>
<evidence type="ECO:0000256" key="3">
    <source>
        <dbReference type="ARBA" id="ARBA00022448"/>
    </source>
</evidence>
<dbReference type="PANTHER" id="PTHR11410:SF0">
    <property type="entry name" value="ATP SYNTHASE SUBUNIT A"/>
    <property type="match status" value="1"/>
</dbReference>
<feature type="transmembrane region" description="Helical" evidence="12">
    <location>
        <begin position="60"/>
        <end position="82"/>
    </location>
</feature>
<geneLocation type="mitochondrion" evidence="13"/>
<evidence type="ECO:0000256" key="10">
    <source>
        <dbReference type="ARBA" id="ARBA00023310"/>
    </source>
</evidence>
<reference evidence="13" key="3">
    <citation type="journal article" date="2008" name="BMC Evol. Biol.">
        <title>Evolution of gastropod mitochondrial genome arrangements.</title>
        <authorList>
            <person name="Grande C."/>
            <person name="Templado J."/>
            <person name="Zardoya R."/>
        </authorList>
    </citation>
    <scope>NUCLEOTIDE SEQUENCE</scope>
</reference>
<gene>
    <name evidence="13" type="primary">atp6</name>
</gene>
<dbReference type="SUPFAM" id="SSF81336">
    <property type="entry name" value="F1F0 ATP synthase subunit A"/>
    <property type="match status" value="1"/>
</dbReference>
<organism evidence="13">
    <name type="scientific">Pyramidella dolabrata</name>
    <name type="common">giant Atlantic pyram</name>
    <dbReference type="NCBI Taxonomy" id="252582"/>
    <lineage>
        <taxon>Eukaryota</taxon>
        <taxon>Metazoa</taxon>
        <taxon>Spiralia</taxon>
        <taxon>Lophotrochozoa</taxon>
        <taxon>Mollusca</taxon>
        <taxon>Gastropoda</taxon>
        <taxon>Heterobranchia</taxon>
        <taxon>Euthyneura</taxon>
        <taxon>Panpulmonata</taxon>
        <taxon>Pyramidelloidea</taxon>
        <taxon>Pyramidellidae</taxon>
        <taxon>Pyramidella</taxon>
    </lineage>
</organism>
<evidence type="ECO:0000256" key="5">
    <source>
        <dbReference type="ARBA" id="ARBA00022692"/>
    </source>
</evidence>
<dbReference type="Gene3D" id="1.20.120.220">
    <property type="entry name" value="ATP synthase, F0 complex, subunit A"/>
    <property type="match status" value="1"/>
</dbReference>
<dbReference type="CDD" id="cd00310">
    <property type="entry name" value="ATP-synt_Fo_a_6"/>
    <property type="match status" value="1"/>
</dbReference>
<keyword evidence="10" id="KW-0066">ATP synthesis</keyword>
<protein>
    <recommendedName>
        <fullName evidence="11">ATP synthase subunit a</fullName>
    </recommendedName>
</protein>
<keyword evidence="4" id="KW-0138">CF(0)</keyword>
<comment type="similarity">
    <text evidence="2">Belongs to the ATPase A chain family.</text>
</comment>
<comment type="subcellular location">
    <subcellularLocation>
        <location evidence="1">Membrane</location>
        <topology evidence="1">Multi-pass membrane protein</topology>
    </subcellularLocation>
    <subcellularLocation>
        <location evidence="11">Mitochondrion inner membrane</location>
        <topology evidence="11">Multi-pass membrane protein</topology>
    </subcellularLocation>
</comment>
<evidence type="ECO:0000256" key="4">
    <source>
        <dbReference type="ARBA" id="ARBA00022547"/>
    </source>
</evidence>
<feature type="transmembrane region" description="Helical" evidence="12">
    <location>
        <begin position="156"/>
        <end position="180"/>
    </location>
</feature>